<dbReference type="GO" id="GO:0008360">
    <property type="term" value="P:regulation of cell shape"/>
    <property type="evidence" value="ECO:0007669"/>
    <property type="project" value="UniProtKB-UniRule"/>
</dbReference>
<keyword evidence="5 7" id="KW-0573">Peptidoglycan synthesis</keyword>
<feature type="domain" description="L,D-TPase catalytic" evidence="9">
    <location>
        <begin position="296"/>
        <end position="476"/>
    </location>
</feature>
<dbReference type="InterPro" id="IPR036365">
    <property type="entry name" value="PGBD-like_sf"/>
</dbReference>
<organism evidence="10 11">
    <name type="scientific">Rhodobacter xanthinilyticus</name>
    <dbReference type="NCBI Taxonomy" id="1850250"/>
    <lineage>
        <taxon>Bacteria</taxon>
        <taxon>Pseudomonadati</taxon>
        <taxon>Pseudomonadota</taxon>
        <taxon>Alphaproteobacteria</taxon>
        <taxon>Rhodobacterales</taxon>
        <taxon>Rhodobacter group</taxon>
        <taxon>Rhodobacter</taxon>
    </lineage>
</organism>
<feature type="chain" id="PRO_5009443502" evidence="8">
    <location>
        <begin position="27"/>
        <end position="536"/>
    </location>
</feature>
<dbReference type="SUPFAM" id="SSF141523">
    <property type="entry name" value="L,D-transpeptidase catalytic domain-like"/>
    <property type="match status" value="1"/>
</dbReference>
<dbReference type="GO" id="GO:0004180">
    <property type="term" value="F:carboxypeptidase activity"/>
    <property type="evidence" value="ECO:0007669"/>
    <property type="project" value="UniProtKB-ARBA"/>
</dbReference>
<gene>
    <name evidence="10" type="ORF">LPB142_08790</name>
</gene>
<dbReference type="InterPro" id="IPR045380">
    <property type="entry name" value="LD_TPept_scaffold_dom"/>
</dbReference>
<dbReference type="KEGG" id="rhp:LPB142_08790"/>
<dbReference type="InterPro" id="IPR052905">
    <property type="entry name" value="LD-transpeptidase_YkuD-like"/>
</dbReference>
<evidence type="ECO:0000313" key="11">
    <source>
        <dbReference type="Proteomes" id="UP000176562"/>
    </source>
</evidence>
<dbReference type="InterPro" id="IPR002477">
    <property type="entry name" value="Peptidoglycan-bd-like"/>
</dbReference>
<feature type="signal peptide" evidence="8">
    <location>
        <begin position="1"/>
        <end position="26"/>
    </location>
</feature>
<evidence type="ECO:0000259" key="9">
    <source>
        <dbReference type="PROSITE" id="PS52029"/>
    </source>
</evidence>
<dbReference type="EMBL" id="CP017781">
    <property type="protein sequence ID" value="AOZ69396.1"/>
    <property type="molecule type" value="Genomic_DNA"/>
</dbReference>
<dbReference type="InterPro" id="IPR036366">
    <property type="entry name" value="PGBDSf"/>
</dbReference>
<evidence type="ECO:0000256" key="1">
    <source>
        <dbReference type="ARBA" id="ARBA00004752"/>
    </source>
</evidence>
<dbReference type="UniPathway" id="UPA00219"/>
<dbReference type="GO" id="GO:0016740">
    <property type="term" value="F:transferase activity"/>
    <property type="evidence" value="ECO:0007669"/>
    <property type="project" value="UniProtKB-KW"/>
</dbReference>
<keyword evidence="6 7" id="KW-0961">Cell wall biogenesis/degradation</keyword>
<dbReference type="STRING" id="1850250.LPB142_08790"/>
<evidence type="ECO:0000256" key="5">
    <source>
        <dbReference type="ARBA" id="ARBA00022984"/>
    </source>
</evidence>
<evidence type="ECO:0000256" key="8">
    <source>
        <dbReference type="SAM" id="SignalP"/>
    </source>
</evidence>
<dbReference type="CDD" id="cd16913">
    <property type="entry name" value="YkuD_like"/>
    <property type="match status" value="1"/>
</dbReference>
<keyword evidence="11" id="KW-1185">Reference proteome</keyword>
<evidence type="ECO:0000256" key="2">
    <source>
        <dbReference type="ARBA" id="ARBA00005992"/>
    </source>
</evidence>
<reference evidence="10 11" key="1">
    <citation type="submission" date="2016-10" db="EMBL/GenBank/DDBJ databases">
        <title>Rhodobacter sp. LPB0142, isolated from sea water.</title>
        <authorList>
            <person name="Kim E."/>
            <person name="Yi H."/>
        </authorList>
    </citation>
    <scope>NUCLEOTIDE SEQUENCE [LARGE SCALE GENOMIC DNA]</scope>
    <source>
        <strain evidence="10 11">LPB0142</strain>
    </source>
</reference>
<accession>A0A1D9MC15</accession>
<dbReference type="Pfam" id="PF03734">
    <property type="entry name" value="YkuD"/>
    <property type="match status" value="1"/>
</dbReference>
<keyword evidence="8" id="KW-0732">Signal</keyword>
<feature type="active site" description="Nucleophile" evidence="7">
    <location>
        <position position="447"/>
    </location>
</feature>
<dbReference type="InterPro" id="IPR005490">
    <property type="entry name" value="LD_TPept_cat_dom"/>
</dbReference>
<evidence type="ECO:0000256" key="4">
    <source>
        <dbReference type="ARBA" id="ARBA00022960"/>
    </source>
</evidence>
<comment type="similarity">
    <text evidence="2">Belongs to the YkuD family.</text>
</comment>
<dbReference type="PANTHER" id="PTHR41533:SF2">
    <property type="entry name" value="BLR7131 PROTEIN"/>
    <property type="match status" value="1"/>
</dbReference>
<evidence type="ECO:0000256" key="7">
    <source>
        <dbReference type="PROSITE-ProRule" id="PRU01373"/>
    </source>
</evidence>
<keyword evidence="4 7" id="KW-0133">Cell shape</keyword>
<dbReference type="Gene3D" id="2.40.440.10">
    <property type="entry name" value="L,D-transpeptidase catalytic domain-like"/>
    <property type="match status" value="1"/>
</dbReference>
<dbReference type="RefSeq" id="WP_071166150.1">
    <property type="nucleotide sequence ID" value="NZ_CP017781.1"/>
</dbReference>
<evidence type="ECO:0000256" key="6">
    <source>
        <dbReference type="ARBA" id="ARBA00023316"/>
    </source>
</evidence>
<comment type="pathway">
    <text evidence="1 7">Cell wall biogenesis; peptidoglycan biosynthesis.</text>
</comment>
<dbReference type="Gene3D" id="1.10.101.10">
    <property type="entry name" value="PGBD-like superfamily/PGBD"/>
    <property type="match status" value="1"/>
</dbReference>
<evidence type="ECO:0000256" key="3">
    <source>
        <dbReference type="ARBA" id="ARBA00022679"/>
    </source>
</evidence>
<feature type="active site" description="Proton donor/acceptor" evidence="7">
    <location>
        <position position="428"/>
    </location>
</feature>
<dbReference type="GO" id="GO:0009252">
    <property type="term" value="P:peptidoglycan biosynthetic process"/>
    <property type="evidence" value="ECO:0007669"/>
    <property type="project" value="UniProtKB-UniPathway"/>
</dbReference>
<dbReference type="SUPFAM" id="SSF47090">
    <property type="entry name" value="PGBD-like"/>
    <property type="match status" value="1"/>
</dbReference>
<dbReference type="PROSITE" id="PS52029">
    <property type="entry name" value="LD_TPASE"/>
    <property type="match status" value="1"/>
</dbReference>
<dbReference type="Pfam" id="PF20142">
    <property type="entry name" value="Scaffold"/>
    <property type="match status" value="1"/>
</dbReference>
<dbReference type="Proteomes" id="UP000176562">
    <property type="component" value="Chromosome"/>
</dbReference>
<keyword evidence="3" id="KW-0808">Transferase</keyword>
<dbReference type="InterPro" id="IPR038063">
    <property type="entry name" value="Transpep_catalytic_dom"/>
</dbReference>
<name>A0A1D9MC15_9RHOB</name>
<sequence length="536" mass="58533">MFAGKGVRLGAAVLALTIALSPPVWSAQTALLDGYTQAIAEGAAEDRALAEFYAARNYAPIWTTGADAVRRAALLGALENAAAHGLPAARYDAEGLRAAFEGLRSERERGLLEARMSRVFLTYAHDISNGILEPAKVDPGIVREIPRADGRALLEGFVASGEGAAHYLHGLAPRAPQYAQLMKARYDLAGQIARGGWGAAVQASKLKPGDQGAAVVALRDRLQAMGYLGRTASAVYDADLQKAVQQYQFDQGLTADGVAGAGTLEEINRAPEERMKSILVAMERLRWMNGLELGPRHVWVNITDFSVKIIDHGKKTFESVTVVGQNQADRRTPEFSDEMEMMVINPSWSVPRSITVKEYLPMMKKNPNAAGHISLVDSRGRTVPRSAVNFAAYNERNFPFAMKQPPSNSNALGLVKFLFPNKYNIYLHDTPSKSLFQKEVRAYSHGCIRVGQPFDLAYALLAPQSADPEGEFQKVLKSGHETTVKLETPVPVHLVYFTAWPTVRGRMEYRRDVYGRDGALWAALAKAGVELQPVAD</sequence>
<dbReference type="AlphaFoldDB" id="A0A1D9MC15"/>
<protein>
    <submittedName>
        <fullName evidence="10">Murein L,D-transpeptidase</fullName>
    </submittedName>
</protein>
<dbReference type="Pfam" id="PF01471">
    <property type="entry name" value="PG_binding_1"/>
    <property type="match status" value="1"/>
</dbReference>
<proteinExistence type="inferred from homology"/>
<dbReference type="GO" id="GO:0071555">
    <property type="term" value="P:cell wall organization"/>
    <property type="evidence" value="ECO:0007669"/>
    <property type="project" value="UniProtKB-UniRule"/>
</dbReference>
<evidence type="ECO:0000313" key="10">
    <source>
        <dbReference type="EMBL" id="AOZ69396.1"/>
    </source>
</evidence>
<dbReference type="PANTHER" id="PTHR41533">
    <property type="entry name" value="L,D-TRANSPEPTIDASE HI_1667-RELATED"/>
    <property type="match status" value="1"/>
</dbReference>